<dbReference type="Gene3D" id="4.10.240.10">
    <property type="entry name" value="Zn(2)-C6 fungal-type DNA-binding domain"/>
    <property type="match status" value="1"/>
</dbReference>
<dbReference type="PANTHER" id="PTHR31845:SF21">
    <property type="entry name" value="REGULATORY PROTEIN LEU3"/>
    <property type="match status" value="1"/>
</dbReference>
<organism evidence="8 9">
    <name type="scientific">Clohesyomyces aquaticus</name>
    <dbReference type="NCBI Taxonomy" id="1231657"/>
    <lineage>
        <taxon>Eukaryota</taxon>
        <taxon>Fungi</taxon>
        <taxon>Dikarya</taxon>
        <taxon>Ascomycota</taxon>
        <taxon>Pezizomycotina</taxon>
        <taxon>Dothideomycetes</taxon>
        <taxon>Pleosporomycetidae</taxon>
        <taxon>Pleosporales</taxon>
        <taxon>Lindgomycetaceae</taxon>
        <taxon>Clohesyomyces</taxon>
    </lineage>
</organism>
<evidence type="ECO:0000256" key="4">
    <source>
        <dbReference type="ARBA" id="ARBA00023163"/>
    </source>
</evidence>
<feature type="region of interest" description="Disordered" evidence="6">
    <location>
        <begin position="75"/>
        <end position="126"/>
    </location>
</feature>
<comment type="caution">
    <text evidence="8">The sequence shown here is derived from an EMBL/GenBank/DDBJ whole genome shotgun (WGS) entry which is preliminary data.</text>
</comment>
<reference evidence="8 9" key="1">
    <citation type="submission" date="2016-07" db="EMBL/GenBank/DDBJ databases">
        <title>Pervasive Adenine N6-methylation of Active Genes in Fungi.</title>
        <authorList>
            <consortium name="DOE Joint Genome Institute"/>
            <person name="Mondo S.J."/>
            <person name="Dannebaum R.O."/>
            <person name="Kuo R.C."/>
            <person name="Labutti K."/>
            <person name="Haridas S."/>
            <person name="Kuo A."/>
            <person name="Salamov A."/>
            <person name="Ahrendt S.R."/>
            <person name="Lipzen A."/>
            <person name="Sullivan W."/>
            <person name="Andreopoulos W.B."/>
            <person name="Clum A."/>
            <person name="Lindquist E."/>
            <person name="Daum C."/>
            <person name="Ramamoorthy G.K."/>
            <person name="Gryganskyi A."/>
            <person name="Culley D."/>
            <person name="Magnuson J.K."/>
            <person name="James T.Y."/>
            <person name="O'Malley M.A."/>
            <person name="Stajich J.E."/>
            <person name="Spatafora J.W."/>
            <person name="Visel A."/>
            <person name="Grigoriev I.V."/>
        </authorList>
    </citation>
    <scope>NUCLEOTIDE SEQUENCE [LARGE SCALE GENOMIC DNA]</scope>
    <source>
        <strain evidence="8 9">CBS 115471</strain>
    </source>
</reference>
<evidence type="ECO:0000256" key="2">
    <source>
        <dbReference type="ARBA" id="ARBA00023015"/>
    </source>
</evidence>
<dbReference type="SUPFAM" id="SSF57701">
    <property type="entry name" value="Zn2/Cys6 DNA-binding domain"/>
    <property type="match status" value="1"/>
</dbReference>
<dbReference type="PROSITE" id="PS00463">
    <property type="entry name" value="ZN2_CY6_FUNGAL_1"/>
    <property type="match status" value="1"/>
</dbReference>
<keyword evidence="2" id="KW-0805">Transcription regulation</keyword>
<dbReference type="SMART" id="SM00066">
    <property type="entry name" value="GAL4"/>
    <property type="match status" value="1"/>
</dbReference>
<evidence type="ECO:0000256" key="6">
    <source>
        <dbReference type="SAM" id="MobiDB-lite"/>
    </source>
</evidence>
<dbReference type="InterPro" id="IPR001138">
    <property type="entry name" value="Zn2Cys6_DnaBD"/>
</dbReference>
<keyword evidence="3" id="KW-0238">DNA-binding</keyword>
<dbReference type="EMBL" id="MCFA01000068">
    <property type="protein sequence ID" value="ORY10782.1"/>
    <property type="molecule type" value="Genomic_DNA"/>
</dbReference>
<feature type="compositionally biased region" description="Polar residues" evidence="6">
    <location>
        <begin position="106"/>
        <end position="115"/>
    </location>
</feature>
<dbReference type="PROSITE" id="PS50048">
    <property type="entry name" value="ZN2_CY6_FUNGAL_2"/>
    <property type="match status" value="1"/>
</dbReference>
<dbReference type="CDD" id="cd12148">
    <property type="entry name" value="fungal_TF_MHR"/>
    <property type="match status" value="1"/>
</dbReference>
<dbReference type="GO" id="GO:0000976">
    <property type="term" value="F:transcription cis-regulatory region binding"/>
    <property type="evidence" value="ECO:0007669"/>
    <property type="project" value="TreeGrafter"/>
</dbReference>
<keyword evidence="9" id="KW-1185">Reference proteome</keyword>
<accession>A0A1Y1ZKK3</accession>
<dbReference type="GO" id="GO:0005634">
    <property type="term" value="C:nucleus"/>
    <property type="evidence" value="ECO:0007669"/>
    <property type="project" value="UniProtKB-SubCell"/>
</dbReference>
<sequence>MEAIQPNSQSPVRKKTACAECRQQKMRCDGDHITSDSLPCSRCRRLKIPCVFSAPFKRTHKRKRLQELEEEIATLKRQQPSASPVALTSQQHSGNTPPVRDEIDSRTSTIPTNRNGGFEGQSADPDPTAWRTIEGLELSPGIIDDCFKLFFKEYHPMLPILDPSVTPNTFYQYAPFLFWIIVSIGSRRYTEHPTLIHLLTLPVIRLASQSITTRNNPIERIKGFLLLLSWPFPSSASFRDPSFVLAGMLLHTSMQCGLNTPAFSQDFSKSYSKIPEQDLIRRAEVWAHVVITYQQICSGTGQPNLVSFEVCNEETHLKPLLDMLPSTLKIRLQISDIIGRANKALLNIGLASMTPQQERTMDALLKGFCSELENLNNVSPKLSVWDRLYISAARQDLTAMQFYKSVTSLDMQSSVLIFNATTDILTQFRDLDREFVVHRICTRYFHSVALLSLASLARILKGPFAGALDQARGNSLIDAGISFLRSCSISKGDFGAKCASFAENLGSSNRIFREADGSVNITLRVRNRLSAGPIHDIIKYWRDELVGPEFLQAAPGINQGTPLVDL</sequence>
<dbReference type="GO" id="GO:0000981">
    <property type="term" value="F:DNA-binding transcription factor activity, RNA polymerase II-specific"/>
    <property type="evidence" value="ECO:0007669"/>
    <property type="project" value="InterPro"/>
</dbReference>
<feature type="domain" description="Zn(2)-C6 fungal-type" evidence="7">
    <location>
        <begin position="17"/>
        <end position="52"/>
    </location>
</feature>
<protein>
    <recommendedName>
        <fullName evidence="7">Zn(2)-C6 fungal-type domain-containing protein</fullName>
    </recommendedName>
</protein>
<evidence type="ECO:0000259" key="7">
    <source>
        <dbReference type="PROSITE" id="PS50048"/>
    </source>
</evidence>
<evidence type="ECO:0000256" key="1">
    <source>
        <dbReference type="ARBA" id="ARBA00004123"/>
    </source>
</evidence>
<keyword evidence="4" id="KW-0804">Transcription</keyword>
<dbReference type="AlphaFoldDB" id="A0A1Y1ZKK3"/>
<comment type="subcellular location">
    <subcellularLocation>
        <location evidence="1">Nucleus</location>
    </subcellularLocation>
</comment>
<evidence type="ECO:0000313" key="9">
    <source>
        <dbReference type="Proteomes" id="UP000193144"/>
    </source>
</evidence>
<dbReference type="STRING" id="1231657.A0A1Y1ZKK3"/>
<feature type="compositionally biased region" description="Polar residues" evidence="6">
    <location>
        <begin position="76"/>
        <end position="96"/>
    </location>
</feature>
<evidence type="ECO:0000313" key="8">
    <source>
        <dbReference type="EMBL" id="ORY10782.1"/>
    </source>
</evidence>
<dbReference type="Pfam" id="PF00172">
    <property type="entry name" value="Zn_clus"/>
    <property type="match status" value="1"/>
</dbReference>
<keyword evidence="5" id="KW-0539">Nucleus</keyword>
<dbReference type="OrthoDB" id="3163292at2759"/>
<dbReference type="InterPro" id="IPR051089">
    <property type="entry name" value="prtT"/>
</dbReference>
<proteinExistence type="predicted"/>
<dbReference type="Proteomes" id="UP000193144">
    <property type="component" value="Unassembled WGS sequence"/>
</dbReference>
<dbReference type="CDD" id="cd00067">
    <property type="entry name" value="GAL4"/>
    <property type="match status" value="1"/>
</dbReference>
<dbReference type="InterPro" id="IPR036864">
    <property type="entry name" value="Zn2-C6_fun-type_DNA-bd_sf"/>
</dbReference>
<name>A0A1Y1ZKK3_9PLEO</name>
<gene>
    <name evidence="8" type="ORF">BCR34DRAFT_485124</name>
</gene>
<dbReference type="PANTHER" id="PTHR31845">
    <property type="entry name" value="FINGER DOMAIN PROTEIN, PUTATIVE-RELATED"/>
    <property type="match status" value="1"/>
</dbReference>
<evidence type="ECO:0000256" key="5">
    <source>
        <dbReference type="ARBA" id="ARBA00023242"/>
    </source>
</evidence>
<evidence type="ECO:0000256" key="3">
    <source>
        <dbReference type="ARBA" id="ARBA00023125"/>
    </source>
</evidence>
<dbReference type="GO" id="GO:0008270">
    <property type="term" value="F:zinc ion binding"/>
    <property type="evidence" value="ECO:0007669"/>
    <property type="project" value="InterPro"/>
</dbReference>